<organism evidence="2 3">
    <name type="scientific">Opisthorchis felineus</name>
    <dbReference type="NCBI Taxonomy" id="147828"/>
    <lineage>
        <taxon>Eukaryota</taxon>
        <taxon>Metazoa</taxon>
        <taxon>Spiralia</taxon>
        <taxon>Lophotrochozoa</taxon>
        <taxon>Platyhelminthes</taxon>
        <taxon>Trematoda</taxon>
        <taxon>Digenea</taxon>
        <taxon>Opisthorchiida</taxon>
        <taxon>Opisthorchiata</taxon>
        <taxon>Opisthorchiidae</taxon>
        <taxon>Opisthorchis</taxon>
    </lineage>
</organism>
<feature type="region of interest" description="Disordered" evidence="1">
    <location>
        <begin position="63"/>
        <end position="103"/>
    </location>
</feature>
<proteinExistence type="predicted"/>
<evidence type="ECO:0000256" key="1">
    <source>
        <dbReference type="SAM" id="MobiDB-lite"/>
    </source>
</evidence>
<evidence type="ECO:0000313" key="3">
    <source>
        <dbReference type="Proteomes" id="UP000308267"/>
    </source>
</evidence>
<accession>A0A4S2M3Q8</accession>
<sequence length="103" mass="11607">MDLSARWDSCPHYFVSPCYHGPVFLPMELTNFPMVKRSHMPDLWATAQHALKLQMSKYVDEELSPCGTRGDPLPPARSNSPEESQERAESQTGKSVCGRSLRV</sequence>
<comment type="caution">
    <text evidence="2">The sequence shown here is derived from an EMBL/GenBank/DDBJ whole genome shotgun (WGS) entry which is preliminary data.</text>
</comment>
<keyword evidence="3" id="KW-1185">Reference proteome</keyword>
<name>A0A4S2M3Q8_OPIFE</name>
<dbReference type="AlphaFoldDB" id="A0A4S2M3Q8"/>
<protein>
    <submittedName>
        <fullName evidence="2">Uncharacterized protein</fullName>
    </submittedName>
</protein>
<dbReference type="EMBL" id="SJOL01004996">
    <property type="protein sequence ID" value="TGZ70942.1"/>
    <property type="molecule type" value="Genomic_DNA"/>
</dbReference>
<gene>
    <name evidence="2" type="ORF">CRM22_002907</name>
</gene>
<dbReference type="Proteomes" id="UP000308267">
    <property type="component" value="Unassembled WGS sequence"/>
</dbReference>
<evidence type="ECO:0000313" key="2">
    <source>
        <dbReference type="EMBL" id="TGZ70942.1"/>
    </source>
</evidence>
<reference evidence="2 3" key="1">
    <citation type="journal article" date="2019" name="BMC Genomics">
        <title>New insights from Opisthorchis felineus genome: update on genomics of the epidemiologically important liver flukes.</title>
        <authorList>
            <person name="Ershov N.I."/>
            <person name="Mordvinov V.A."/>
            <person name="Prokhortchouk E.B."/>
            <person name="Pakharukova M.Y."/>
            <person name="Gunbin K.V."/>
            <person name="Ustyantsev K."/>
            <person name="Genaev M.A."/>
            <person name="Blinov A.G."/>
            <person name="Mazur A."/>
            <person name="Boulygina E."/>
            <person name="Tsygankova S."/>
            <person name="Khrameeva E."/>
            <person name="Chekanov N."/>
            <person name="Fan G."/>
            <person name="Xiao A."/>
            <person name="Zhang H."/>
            <person name="Xu X."/>
            <person name="Yang H."/>
            <person name="Solovyev V."/>
            <person name="Lee S.M."/>
            <person name="Liu X."/>
            <person name="Afonnikov D.A."/>
            <person name="Skryabin K.G."/>
        </authorList>
    </citation>
    <scope>NUCLEOTIDE SEQUENCE [LARGE SCALE GENOMIC DNA]</scope>
    <source>
        <strain evidence="2">AK-0245</strain>
        <tissue evidence="2">Whole organism</tissue>
    </source>
</reference>